<evidence type="ECO:0000313" key="4">
    <source>
        <dbReference type="EMBL" id="GIJ71701.1"/>
    </source>
</evidence>
<dbReference type="Proteomes" id="UP000635606">
    <property type="component" value="Unassembled WGS sequence"/>
</dbReference>
<keyword evidence="5" id="KW-1185">Reference proteome</keyword>
<dbReference type="Pfam" id="PF00391">
    <property type="entry name" value="PEP-utilizers"/>
    <property type="match status" value="1"/>
</dbReference>
<feature type="domain" description="PEP-utilising enzyme mobile" evidence="2">
    <location>
        <begin position="711"/>
        <end position="779"/>
    </location>
</feature>
<reference evidence="4" key="1">
    <citation type="submission" date="2021-01" db="EMBL/GenBank/DDBJ databases">
        <title>Whole genome shotgun sequence of Virgisporangium ochraceum NBRC 16418.</title>
        <authorList>
            <person name="Komaki H."/>
            <person name="Tamura T."/>
        </authorList>
    </citation>
    <scope>NUCLEOTIDE SEQUENCE</scope>
    <source>
        <strain evidence="4">NBRC 16418</strain>
    </source>
</reference>
<dbReference type="Pfam" id="PF01326">
    <property type="entry name" value="PPDK_N"/>
    <property type="match status" value="2"/>
</dbReference>
<dbReference type="InterPro" id="IPR002192">
    <property type="entry name" value="PPDK_AMP/ATP-bd"/>
</dbReference>
<dbReference type="RefSeq" id="WP_203931543.1">
    <property type="nucleotide sequence ID" value="NZ_BOPH01000088.1"/>
</dbReference>
<dbReference type="PANTHER" id="PTHR43615:SF1">
    <property type="entry name" value="PPDK_N DOMAIN-CONTAINING PROTEIN"/>
    <property type="match status" value="1"/>
</dbReference>
<dbReference type="SUPFAM" id="SSF52009">
    <property type="entry name" value="Phosphohistidine domain"/>
    <property type="match status" value="1"/>
</dbReference>
<dbReference type="InterPro" id="IPR051549">
    <property type="entry name" value="PEP_Utilizing_Enz"/>
</dbReference>
<protein>
    <recommendedName>
        <fullName evidence="6">Pyruvate phosphate dikinase PEP/pyruvate-binding protein</fullName>
    </recommendedName>
</protein>
<feature type="domain" description="Pyruvate phosphate dikinase AMP/ATP-binding" evidence="3">
    <location>
        <begin position="249"/>
        <end position="286"/>
    </location>
</feature>
<proteinExistence type="predicted"/>
<feature type="domain" description="Pyruvate phosphate dikinase AMP/ATP-binding" evidence="3">
    <location>
        <begin position="21"/>
        <end position="222"/>
    </location>
</feature>
<dbReference type="Gene3D" id="3.30.470.20">
    <property type="entry name" value="ATP-grasp fold, B domain"/>
    <property type="match status" value="2"/>
</dbReference>
<organism evidence="4 5">
    <name type="scientific">Virgisporangium ochraceum</name>
    <dbReference type="NCBI Taxonomy" id="65505"/>
    <lineage>
        <taxon>Bacteria</taxon>
        <taxon>Bacillati</taxon>
        <taxon>Actinomycetota</taxon>
        <taxon>Actinomycetes</taxon>
        <taxon>Micromonosporales</taxon>
        <taxon>Micromonosporaceae</taxon>
        <taxon>Virgisporangium</taxon>
    </lineage>
</organism>
<dbReference type="GO" id="GO:0016301">
    <property type="term" value="F:kinase activity"/>
    <property type="evidence" value="ECO:0007669"/>
    <property type="project" value="InterPro"/>
</dbReference>
<dbReference type="EMBL" id="BOPH01000088">
    <property type="protein sequence ID" value="GIJ71701.1"/>
    <property type="molecule type" value="Genomic_DNA"/>
</dbReference>
<sequence>MTTVAPATVVILGAGATAGADTVGGKAAMIDRLARAGFDVPPAAALTATAYREFVTDPALADLVGRVAGGVPVPADDVDRAFLDIAIPDRLATAIVAAAVRVGAGGQVAVRSSATVEDLAGASSAGQYRSSLNVTGRTALLRAVRLTWASLWHPAPCAYRRAWGLARADLAMPVLLMRMVPARWAGVVFTVDPTDPGRSRVEVVPGLGEALVSGARTPEVWRPVRDAPDAVPDRALPVDTAGAARAAVALALRVERWAGQPQDVEWAVDGDRLWLVQSRPITTGSTVDGDGCDTAVDTDELTTAGIAEMLPGVLPPLVWDIDAFLVEEALRTVLGQLGAYTADRAGPHGLVRRVRGRAALNLDLLKTVAAALPGGSPEDLEREYFGVVGAPTDDATRPGRLRLARHHARVAAARRRSAAEAEVVVAAVEEVTARPPELSTLDDAALSAYQRRLTDLGARAMAAELAVAAAAAGLYQQLESMLAGHLGAAEAATAVQRLTTGAGLAPPPPAGASRSVFAGPTWAESGGPPPVAPTTPSADDAARRAVRRRLQSDPKWRRVRWLTGQVVDVRIHVLQRLADDVTDGLSRRERVKAAVLALGGETRRVHLDLGRRLHERGLLNRPADVDLLRRTELDAALSGCPPAPAELARRRRWIRRWTVDPPLPERFVGRPAPVEAVAPSGGRLRGWAAGPGRYTGRAHAVTDPLTTSFGDDEVLVATATDAGWSPLFMRAGAVVVERGGPLSHAAIVARELGVPAVLNLPGAMAALDGRLVTVDGTAGEVTVHEEAQAP</sequence>
<evidence type="ECO:0000313" key="5">
    <source>
        <dbReference type="Proteomes" id="UP000635606"/>
    </source>
</evidence>
<dbReference type="Gene3D" id="3.50.30.10">
    <property type="entry name" value="Phosphohistidine domain"/>
    <property type="match status" value="1"/>
</dbReference>
<gene>
    <name evidence="4" type="ORF">Voc01_066180</name>
</gene>
<comment type="caution">
    <text evidence="4">The sequence shown here is derived from an EMBL/GenBank/DDBJ whole genome shotgun (WGS) entry which is preliminary data.</text>
</comment>
<name>A0A8J3ZY03_9ACTN</name>
<feature type="region of interest" description="Disordered" evidence="1">
    <location>
        <begin position="500"/>
        <end position="542"/>
    </location>
</feature>
<dbReference type="InterPro" id="IPR036637">
    <property type="entry name" value="Phosphohistidine_dom_sf"/>
</dbReference>
<dbReference type="PANTHER" id="PTHR43615">
    <property type="entry name" value="PHOSPHOENOLPYRUVATE SYNTHASE-RELATED"/>
    <property type="match status" value="1"/>
</dbReference>
<dbReference type="InterPro" id="IPR008279">
    <property type="entry name" value="PEP-util_enz_mobile_dom"/>
</dbReference>
<dbReference type="AlphaFoldDB" id="A0A8J3ZY03"/>
<dbReference type="GO" id="GO:0005524">
    <property type="term" value="F:ATP binding"/>
    <property type="evidence" value="ECO:0007669"/>
    <property type="project" value="InterPro"/>
</dbReference>
<dbReference type="InterPro" id="IPR013815">
    <property type="entry name" value="ATP_grasp_subdomain_1"/>
</dbReference>
<accession>A0A8J3ZY03</accession>
<dbReference type="SUPFAM" id="SSF56059">
    <property type="entry name" value="Glutathione synthetase ATP-binding domain-like"/>
    <property type="match status" value="1"/>
</dbReference>
<evidence type="ECO:0000256" key="1">
    <source>
        <dbReference type="SAM" id="MobiDB-lite"/>
    </source>
</evidence>
<evidence type="ECO:0000259" key="2">
    <source>
        <dbReference type="Pfam" id="PF00391"/>
    </source>
</evidence>
<dbReference type="Gene3D" id="3.30.1490.20">
    <property type="entry name" value="ATP-grasp fold, A domain"/>
    <property type="match status" value="1"/>
</dbReference>
<evidence type="ECO:0000259" key="3">
    <source>
        <dbReference type="Pfam" id="PF01326"/>
    </source>
</evidence>
<evidence type="ECO:0008006" key="6">
    <source>
        <dbReference type="Google" id="ProtNLM"/>
    </source>
</evidence>